<evidence type="ECO:0000313" key="2">
    <source>
        <dbReference type="EMBL" id="KAL3789938.1"/>
    </source>
</evidence>
<gene>
    <name evidence="2" type="ORF">ACHAW5_005483</name>
</gene>
<dbReference type="EMBL" id="JALLAZ020000665">
    <property type="protein sequence ID" value="KAL3789938.1"/>
    <property type="molecule type" value="Genomic_DNA"/>
</dbReference>
<dbReference type="AlphaFoldDB" id="A0ABD3PP40"/>
<accession>A0ABD3PP40</accession>
<reference evidence="2 3" key="1">
    <citation type="submission" date="2024-10" db="EMBL/GenBank/DDBJ databases">
        <title>Updated reference genomes for cyclostephanoid diatoms.</title>
        <authorList>
            <person name="Roberts W.R."/>
            <person name="Alverson A.J."/>
        </authorList>
    </citation>
    <scope>NUCLEOTIDE SEQUENCE [LARGE SCALE GENOMIC DNA]</scope>
    <source>
        <strain evidence="2 3">AJA276-08</strain>
    </source>
</reference>
<evidence type="ECO:0000313" key="3">
    <source>
        <dbReference type="Proteomes" id="UP001530315"/>
    </source>
</evidence>
<organism evidence="2 3">
    <name type="scientific">Stephanodiscus triporus</name>
    <dbReference type="NCBI Taxonomy" id="2934178"/>
    <lineage>
        <taxon>Eukaryota</taxon>
        <taxon>Sar</taxon>
        <taxon>Stramenopiles</taxon>
        <taxon>Ochrophyta</taxon>
        <taxon>Bacillariophyta</taxon>
        <taxon>Coscinodiscophyceae</taxon>
        <taxon>Thalassiosirophycidae</taxon>
        <taxon>Stephanodiscales</taxon>
        <taxon>Stephanodiscaceae</taxon>
        <taxon>Stephanodiscus</taxon>
    </lineage>
</organism>
<comment type="caution">
    <text evidence="2">The sequence shown here is derived from an EMBL/GenBank/DDBJ whole genome shotgun (WGS) entry which is preliminary data.</text>
</comment>
<proteinExistence type="predicted"/>
<protein>
    <submittedName>
        <fullName evidence="2">Uncharacterized protein</fullName>
    </submittedName>
</protein>
<name>A0ABD3PP40_9STRA</name>
<feature type="region of interest" description="Disordered" evidence="1">
    <location>
        <begin position="1"/>
        <end position="76"/>
    </location>
</feature>
<feature type="compositionally biased region" description="Acidic residues" evidence="1">
    <location>
        <begin position="39"/>
        <end position="61"/>
    </location>
</feature>
<evidence type="ECO:0000256" key="1">
    <source>
        <dbReference type="SAM" id="MobiDB-lite"/>
    </source>
</evidence>
<dbReference type="Proteomes" id="UP001530315">
    <property type="component" value="Unassembled WGS sequence"/>
</dbReference>
<sequence length="252" mass="29087">MPPDTDLLPPALPEPEKQEDELPALTPPPSEAITALADGECEEEDPNVDDEDPENVDDEDPDVKLELGENGLPKKKRRNKKLPLTFHEAVTYFARGIYVDIESGQLRCSCNHKPCDKWDAYGYTRHFSFKCHHKYETERLDDAEQARLKDARETFLRMNPIVEEQTLRKKRKLRDGEKLLTVDELRVQERHWMEMWKDATAQLRQLRIDLKDEVDADVRAELIADIEGLKKRKGDWAKLLGLDDASDSVVNV</sequence>
<keyword evidence="3" id="KW-1185">Reference proteome</keyword>